<proteinExistence type="predicted"/>
<dbReference type="EMBL" id="SJPY01000001">
    <property type="protein sequence ID" value="TWU45256.1"/>
    <property type="molecule type" value="Genomic_DNA"/>
</dbReference>
<comment type="caution">
    <text evidence="3">The sequence shown here is derived from an EMBL/GenBank/DDBJ whole genome shotgun (WGS) entry which is preliminary data.</text>
</comment>
<evidence type="ECO:0000256" key="2">
    <source>
        <dbReference type="SAM" id="Phobius"/>
    </source>
</evidence>
<feature type="transmembrane region" description="Helical" evidence="2">
    <location>
        <begin position="17"/>
        <end position="34"/>
    </location>
</feature>
<sequence length="707" mass="79826">MDTQKIKDLFIQHVEKAVLAVFVLFSLLLVYQALKIESFEKQPEKLRTDANNVAQQVDVNHNEEIIPLREPKEDILARTNAAQTPVDPSIYVIKEPWQRLSVDTEFKRKDPTIFPPTDLIAKGVVRSLAIRSTDPQYPLLDKEFAKYLIPEDQGRRPRGGARSGRGNPMRGDYVDDYEMGSTDMVDRARGRGDRGPNAVVVEQPNWFAEPEINESLYSPPPNLTDFRDSRVEQYPVPQIARFVAGVAVLPHGKIYQSYRKALEVESADYRPNDRDTPKYWNFQVQRADVTNKSVDQLTERDWVDRRDRAYHTKLAALYWAGFAPELVPVDYRDSMITTWIPPVLMDEYASFTMHPKIPTLTQMEIDEIENTEELRITDPNSIFAQDGTITGVDIAGPEFSMADSLDNEYGGRMGSGYDTTSRSMYGYTGIETRPAEYKLVRFYDMAIGNDPQAPKMGRKYVYRVRISVNDPNFPSDPMLQPKTSSLAPDVYGRVSELIAKAERIFQEKTAKRERFDPSTIREFERWSEWSEPSNPVQLPTGNGYLVGPVSGAETTTLSFQNRSVPYEKKPATAKMVVTAYDPSVQTKVSLEIDVAEGSVLSAEKVKIESDKPTVTETEGEKGVVVIDPFTLAAHSLDSAKIKSRNTVVGIEGGQRLQIVEEDEMTQPGLILVADEDGKLRLGQELDDLQSYRAHSFAVQKESHVESN</sequence>
<evidence type="ECO:0000256" key="1">
    <source>
        <dbReference type="SAM" id="MobiDB-lite"/>
    </source>
</evidence>
<protein>
    <submittedName>
        <fullName evidence="3">Uncharacterized protein</fullName>
    </submittedName>
</protein>
<keyword evidence="4" id="KW-1185">Reference proteome</keyword>
<reference evidence="3 4" key="1">
    <citation type="submission" date="2019-02" db="EMBL/GenBank/DDBJ databases">
        <title>Deep-cultivation of Planctomycetes and their phenomic and genomic characterization uncovers novel biology.</title>
        <authorList>
            <person name="Wiegand S."/>
            <person name="Jogler M."/>
            <person name="Boedeker C."/>
            <person name="Pinto D."/>
            <person name="Vollmers J."/>
            <person name="Rivas-Marin E."/>
            <person name="Kohn T."/>
            <person name="Peeters S.H."/>
            <person name="Heuer A."/>
            <person name="Rast P."/>
            <person name="Oberbeckmann S."/>
            <person name="Bunk B."/>
            <person name="Jeske O."/>
            <person name="Meyerdierks A."/>
            <person name="Storesund J.E."/>
            <person name="Kallscheuer N."/>
            <person name="Luecker S."/>
            <person name="Lage O.M."/>
            <person name="Pohl T."/>
            <person name="Merkel B.J."/>
            <person name="Hornburger P."/>
            <person name="Mueller R.-W."/>
            <person name="Bruemmer F."/>
            <person name="Labrenz M."/>
            <person name="Spormann A.M."/>
            <person name="Op Den Camp H."/>
            <person name="Overmann J."/>
            <person name="Amann R."/>
            <person name="Jetten M.S.M."/>
            <person name="Mascher T."/>
            <person name="Medema M.H."/>
            <person name="Devos D.P."/>
            <person name="Kaster A.-K."/>
            <person name="Ovreas L."/>
            <person name="Rohde M."/>
            <person name="Galperin M.Y."/>
            <person name="Jogler C."/>
        </authorList>
    </citation>
    <scope>NUCLEOTIDE SEQUENCE [LARGE SCALE GENOMIC DNA]</scope>
    <source>
        <strain evidence="3 4">Q31b</strain>
    </source>
</reference>
<keyword evidence="2" id="KW-0812">Transmembrane</keyword>
<dbReference type="Proteomes" id="UP000315471">
    <property type="component" value="Unassembled WGS sequence"/>
</dbReference>
<evidence type="ECO:0000313" key="3">
    <source>
        <dbReference type="EMBL" id="TWU45256.1"/>
    </source>
</evidence>
<gene>
    <name evidence="3" type="ORF">Q31b_04270</name>
</gene>
<keyword evidence="2" id="KW-1133">Transmembrane helix</keyword>
<name>A0A5C6ECI7_9BACT</name>
<feature type="region of interest" description="Disordered" evidence="1">
    <location>
        <begin position="151"/>
        <end position="179"/>
    </location>
</feature>
<evidence type="ECO:0000313" key="4">
    <source>
        <dbReference type="Proteomes" id="UP000315471"/>
    </source>
</evidence>
<keyword evidence="2" id="KW-0472">Membrane</keyword>
<dbReference type="AlphaFoldDB" id="A0A5C6ECI7"/>
<dbReference type="OrthoDB" id="226550at2"/>
<dbReference type="RefSeq" id="WP_146597992.1">
    <property type="nucleotide sequence ID" value="NZ_SJPY01000001.1"/>
</dbReference>
<accession>A0A5C6ECI7</accession>
<organism evidence="3 4">
    <name type="scientific">Novipirellula aureliae</name>
    <dbReference type="NCBI Taxonomy" id="2527966"/>
    <lineage>
        <taxon>Bacteria</taxon>
        <taxon>Pseudomonadati</taxon>
        <taxon>Planctomycetota</taxon>
        <taxon>Planctomycetia</taxon>
        <taxon>Pirellulales</taxon>
        <taxon>Pirellulaceae</taxon>
        <taxon>Novipirellula</taxon>
    </lineage>
</organism>